<dbReference type="InterPro" id="IPR036388">
    <property type="entry name" value="WH-like_DNA-bd_sf"/>
</dbReference>
<dbReference type="InterPro" id="IPR013249">
    <property type="entry name" value="RNA_pol_sigma70_r4_t2"/>
</dbReference>
<proteinExistence type="inferred from homology"/>
<feature type="domain" description="RNA polymerase sigma factor 70 region 4 type 2" evidence="7">
    <location>
        <begin position="112"/>
        <end position="164"/>
    </location>
</feature>
<keyword evidence="3" id="KW-0731">Sigma factor</keyword>
<organism evidence="8 9">
    <name type="scientific">Tistrella bauzanensis</name>
    <dbReference type="NCBI Taxonomy" id="657419"/>
    <lineage>
        <taxon>Bacteria</taxon>
        <taxon>Pseudomonadati</taxon>
        <taxon>Pseudomonadota</taxon>
        <taxon>Alphaproteobacteria</taxon>
        <taxon>Geminicoccales</taxon>
        <taxon>Geminicoccaceae</taxon>
        <taxon>Tistrella</taxon>
    </lineage>
</organism>
<keyword evidence="2" id="KW-0805">Transcription regulation</keyword>
<dbReference type="GO" id="GO:0000428">
    <property type="term" value="C:DNA-directed RNA polymerase complex"/>
    <property type="evidence" value="ECO:0007669"/>
    <property type="project" value="UniProtKB-KW"/>
</dbReference>
<dbReference type="InterPro" id="IPR014284">
    <property type="entry name" value="RNA_pol_sigma-70_dom"/>
</dbReference>
<comment type="similarity">
    <text evidence="1">Belongs to the sigma-70 factor family. ECF subfamily.</text>
</comment>
<dbReference type="Pfam" id="PF08281">
    <property type="entry name" value="Sigma70_r4_2"/>
    <property type="match status" value="1"/>
</dbReference>
<evidence type="ECO:0000259" key="7">
    <source>
        <dbReference type="Pfam" id="PF08281"/>
    </source>
</evidence>
<evidence type="ECO:0000313" key="9">
    <source>
        <dbReference type="Proteomes" id="UP000603352"/>
    </source>
</evidence>
<evidence type="ECO:0000256" key="1">
    <source>
        <dbReference type="ARBA" id="ARBA00010641"/>
    </source>
</evidence>
<dbReference type="SUPFAM" id="SSF88946">
    <property type="entry name" value="Sigma2 domain of RNA polymerase sigma factors"/>
    <property type="match status" value="1"/>
</dbReference>
<dbReference type="SUPFAM" id="SSF88659">
    <property type="entry name" value="Sigma3 and sigma4 domains of RNA polymerase sigma factors"/>
    <property type="match status" value="1"/>
</dbReference>
<evidence type="ECO:0000256" key="4">
    <source>
        <dbReference type="ARBA" id="ARBA00023125"/>
    </source>
</evidence>
<comment type="caution">
    <text evidence="8">The sequence shown here is derived from an EMBL/GenBank/DDBJ whole genome shotgun (WGS) entry which is preliminary data.</text>
</comment>
<dbReference type="InterPro" id="IPR013324">
    <property type="entry name" value="RNA_pol_sigma_r3/r4-like"/>
</dbReference>
<evidence type="ECO:0000256" key="3">
    <source>
        <dbReference type="ARBA" id="ARBA00023082"/>
    </source>
</evidence>
<dbReference type="PANTHER" id="PTHR43133">
    <property type="entry name" value="RNA POLYMERASE ECF-TYPE SIGMA FACTO"/>
    <property type="match status" value="1"/>
</dbReference>
<accession>A0ABQ1ICD1</accession>
<evidence type="ECO:0000256" key="2">
    <source>
        <dbReference type="ARBA" id="ARBA00023015"/>
    </source>
</evidence>
<dbReference type="Proteomes" id="UP000603352">
    <property type="component" value="Unassembled WGS sequence"/>
</dbReference>
<dbReference type="InterPro" id="IPR013325">
    <property type="entry name" value="RNA_pol_sigma_r2"/>
</dbReference>
<dbReference type="Gene3D" id="1.10.10.10">
    <property type="entry name" value="Winged helix-like DNA-binding domain superfamily/Winged helix DNA-binding domain"/>
    <property type="match status" value="1"/>
</dbReference>
<dbReference type="NCBIfam" id="TIGR02937">
    <property type="entry name" value="sigma70-ECF"/>
    <property type="match status" value="1"/>
</dbReference>
<protein>
    <submittedName>
        <fullName evidence="8">DNA-directed RNA polymerase sigma-70 factor</fullName>
    </submittedName>
</protein>
<evidence type="ECO:0000313" key="8">
    <source>
        <dbReference type="EMBL" id="GGB33197.1"/>
    </source>
</evidence>
<dbReference type="Gene3D" id="1.10.1740.10">
    <property type="match status" value="1"/>
</dbReference>
<dbReference type="PANTHER" id="PTHR43133:SF8">
    <property type="entry name" value="RNA POLYMERASE SIGMA FACTOR HI_1459-RELATED"/>
    <property type="match status" value="1"/>
</dbReference>
<evidence type="ECO:0000256" key="5">
    <source>
        <dbReference type="ARBA" id="ARBA00023163"/>
    </source>
</evidence>
<dbReference type="EMBL" id="BMDZ01000010">
    <property type="protein sequence ID" value="GGB33197.1"/>
    <property type="molecule type" value="Genomic_DNA"/>
</dbReference>
<dbReference type="InterPro" id="IPR039425">
    <property type="entry name" value="RNA_pol_sigma-70-like"/>
</dbReference>
<sequence>MFPGADSLGTHSLSIGRLYGAECDRLRRIARRLSGDATTAEDLVQQAFVNLLRHDVPVSQAYVTTAVRNLTLNYLRDARRRAEVMLSDDRMARIADQAASPEATAIHRNEVRRLLTAINALPPRRRQSFVLNKLAGLTYNEIALRMGVSRNTVISQIVQAMADLDRMLR</sequence>
<keyword evidence="4" id="KW-0238">DNA-binding</keyword>
<name>A0ABQ1ICD1_9PROT</name>
<feature type="domain" description="RNA polymerase sigma-70 region 2" evidence="6">
    <location>
        <begin position="21"/>
        <end position="81"/>
    </location>
</feature>
<keyword evidence="8" id="KW-0240">DNA-directed RNA polymerase</keyword>
<keyword evidence="5" id="KW-0804">Transcription</keyword>
<reference evidence="9" key="1">
    <citation type="journal article" date="2019" name="Int. J. Syst. Evol. Microbiol.">
        <title>The Global Catalogue of Microorganisms (GCM) 10K type strain sequencing project: providing services to taxonomists for standard genome sequencing and annotation.</title>
        <authorList>
            <consortium name="The Broad Institute Genomics Platform"/>
            <consortium name="The Broad Institute Genome Sequencing Center for Infectious Disease"/>
            <person name="Wu L."/>
            <person name="Ma J."/>
        </authorList>
    </citation>
    <scope>NUCLEOTIDE SEQUENCE [LARGE SCALE GENOMIC DNA]</scope>
    <source>
        <strain evidence="9">CGMCC 1.10188</strain>
    </source>
</reference>
<dbReference type="InterPro" id="IPR007627">
    <property type="entry name" value="RNA_pol_sigma70_r2"/>
</dbReference>
<evidence type="ECO:0000259" key="6">
    <source>
        <dbReference type="Pfam" id="PF04542"/>
    </source>
</evidence>
<dbReference type="Pfam" id="PF04542">
    <property type="entry name" value="Sigma70_r2"/>
    <property type="match status" value="1"/>
</dbReference>
<gene>
    <name evidence="8" type="ORF">GCM10011505_13370</name>
</gene>
<keyword evidence="9" id="KW-1185">Reference proteome</keyword>